<accession>A0A3M7PVZ1</accession>
<sequence>MVRFGSADGSVRYGSAPLLVRYGAAYGTVRHRLWYGSAVATLGGMSFLKYPLLSHIDIYIIKFKKFKLQK</sequence>
<evidence type="ECO:0000313" key="2">
    <source>
        <dbReference type="Proteomes" id="UP000276133"/>
    </source>
</evidence>
<evidence type="ECO:0000313" key="1">
    <source>
        <dbReference type="EMBL" id="RNA03079.1"/>
    </source>
</evidence>
<organism evidence="1 2">
    <name type="scientific">Brachionus plicatilis</name>
    <name type="common">Marine rotifer</name>
    <name type="synonym">Brachionus muelleri</name>
    <dbReference type="NCBI Taxonomy" id="10195"/>
    <lineage>
        <taxon>Eukaryota</taxon>
        <taxon>Metazoa</taxon>
        <taxon>Spiralia</taxon>
        <taxon>Gnathifera</taxon>
        <taxon>Rotifera</taxon>
        <taxon>Eurotatoria</taxon>
        <taxon>Monogononta</taxon>
        <taxon>Pseudotrocha</taxon>
        <taxon>Ploima</taxon>
        <taxon>Brachionidae</taxon>
        <taxon>Brachionus</taxon>
    </lineage>
</organism>
<keyword evidence="2" id="KW-1185">Reference proteome</keyword>
<comment type="caution">
    <text evidence="1">The sequence shown here is derived from an EMBL/GenBank/DDBJ whole genome shotgun (WGS) entry which is preliminary data.</text>
</comment>
<name>A0A3M7PVZ1_BRAPC</name>
<dbReference type="EMBL" id="REGN01008645">
    <property type="protein sequence ID" value="RNA03079.1"/>
    <property type="molecule type" value="Genomic_DNA"/>
</dbReference>
<proteinExistence type="predicted"/>
<gene>
    <name evidence="1" type="ORF">BpHYR1_046295</name>
</gene>
<dbReference type="AlphaFoldDB" id="A0A3M7PVZ1"/>
<protein>
    <submittedName>
        <fullName evidence="1">Uncharacterized protein</fullName>
    </submittedName>
</protein>
<reference evidence="1 2" key="1">
    <citation type="journal article" date="2018" name="Sci. Rep.">
        <title>Genomic signatures of local adaptation to the degree of environmental predictability in rotifers.</title>
        <authorList>
            <person name="Franch-Gras L."/>
            <person name="Hahn C."/>
            <person name="Garcia-Roger E.M."/>
            <person name="Carmona M.J."/>
            <person name="Serra M."/>
            <person name="Gomez A."/>
        </authorList>
    </citation>
    <scope>NUCLEOTIDE SEQUENCE [LARGE SCALE GENOMIC DNA]</scope>
    <source>
        <strain evidence="1">HYR1</strain>
    </source>
</reference>
<dbReference type="Proteomes" id="UP000276133">
    <property type="component" value="Unassembled WGS sequence"/>
</dbReference>